<dbReference type="AlphaFoldDB" id="Q5JFX5"/>
<sequence>MKRLVSLLLIISLITPQTIAYHPQIAGIAHYRDGFLVLTEGSSSNTTQLWLYEPGKGFKLLNETLPNLTFVHSSGKEVLLYRNVSDVYSAPDIQFYVYDGALHFAGGFNGVTDCWDELSMYWNGKFYMIFQPWEACQMTGYNWYALVNTTVYPLLDDDRGRSTVCTGSKCYVGNIQMIPNGYLVGYTNFYTEITNLRAVVFTPSGIKIENITFGNLSAEWGGSCFNGTHFGVLVDNYADIAFYNETVWRFYLGIINTTGGYTLIPLDSVPKGKNISLSLLGSYDGRWIVRKYRYWYSWNPTTGRNSGEETLGYLIVSPSGGIEVSKSLNVTPICEQNWPLLVFRGRSPVDNTPLLNGCEVNINESILTYQGRSFELHFSPKMGDCGNGCLFSDGRELVYFNGSGVQLVEFPKKNTIGTGIIVVLGLVFAAMLIVFAVKWARD</sequence>
<gene>
    <name evidence="2" type="ordered locus">TK0300</name>
</gene>
<dbReference type="EMBL" id="AP006878">
    <property type="protein sequence ID" value="BAD84489.1"/>
    <property type="molecule type" value="Genomic_DNA"/>
</dbReference>
<evidence type="ECO:0000313" key="2">
    <source>
        <dbReference type="EMBL" id="BAD84489.1"/>
    </source>
</evidence>
<feature type="transmembrane region" description="Helical" evidence="1">
    <location>
        <begin position="416"/>
        <end position="437"/>
    </location>
</feature>
<keyword evidence="1" id="KW-1133">Transmembrane helix</keyword>
<keyword evidence="1" id="KW-0472">Membrane</keyword>
<keyword evidence="3" id="KW-1185">Reference proteome</keyword>
<protein>
    <submittedName>
        <fullName evidence="2">Hypothetical membrane protein</fullName>
    </submittedName>
</protein>
<dbReference type="KEGG" id="tko:TK0300"/>
<dbReference type="GeneID" id="78446801"/>
<dbReference type="HOGENOM" id="CLU_623517_0_0_2"/>
<dbReference type="InParanoid" id="Q5JFX5"/>
<evidence type="ECO:0000313" key="3">
    <source>
        <dbReference type="Proteomes" id="UP000000536"/>
    </source>
</evidence>
<reference evidence="2 3" key="1">
    <citation type="journal article" date="2005" name="Genome Res.">
        <title>Complete genome sequence of the hyperthermophilic archaeon Thermococcus kodakaraensis KOD1 and comparison with Pyrococcus genomes.</title>
        <authorList>
            <person name="Fukui T."/>
            <person name="Atomi H."/>
            <person name="Kanai T."/>
            <person name="Matsumi R."/>
            <person name="Fujiwara S."/>
            <person name="Imanaka T."/>
        </authorList>
    </citation>
    <scope>NUCLEOTIDE SEQUENCE [LARGE SCALE GENOMIC DNA]</scope>
    <source>
        <strain evidence="3">ATCC BAA-918 / JCM 12380 / KOD1</strain>
    </source>
</reference>
<proteinExistence type="predicted"/>
<dbReference type="RefSeq" id="WP_011249255.1">
    <property type="nucleotide sequence ID" value="NC_006624.1"/>
</dbReference>
<keyword evidence="1" id="KW-0812">Transmembrane</keyword>
<dbReference type="EnsemblBacteria" id="BAD84489">
    <property type="protein sequence ID" value="BAD84489"/>
    <property type="gene ID" value="TK0300"/>
</dbReference>
<dbReference type="PATRIC" id="fig|69014.16.peg.299"/>
<organism evidence="2 3">
    <name type="scientific">Thermococcus kodakarensis (strain ATCC BAA-918 / JCM 12380 / KOD1)</name>
    <name type="common">Pyrococcus kodakaraensis (strain KOD1)</name>
    <dbReference type="NCBI Taxonomy" id="69014"/>
    <lineage>
        <taxon>Archaea</taxon>
        <taxon>Methanobacteriati</taxon>
        <taxon>Methanobacteriota</taxon>
        <taxon>Thermococci</taxon>
        <taxon>Thermococcales</taxon>
        <taxon>Thermococcaceae</taxon>
        <taxon>Thermococcus</taxon>
    </lineage>
</organism>
<accession>Q5JFX5</accession>
<dbReference type="STRING" id="69014.TK0300"/>
<evidence type="ECO:0000256" key="1">
    <source>
        <dbReference type="SAM" id="Phobius"/>
    </source>
</evidence>
<name>Q5JFX5_THEKO</name>
<dbReference type="OrthoDB" id="102394at2157"/>
<dbReference type="Proteomes" id="UP000000536">
    <property type="component" value="Chromosome"/>
</dbReference>